<keyword evidence="5 7" id="KW-0472">Membrane</keyword>
<evidence type="ECO:0000256" key="5">
    <source>
        <dbReference type="ARBA" id="ARBA00023136"/>
    </source>
</evidence>
<dbReference type="InterPro" id="IPR026015">
    <property type="entry name" value="ATP_synth_OSCP/delta_N_sf"/>
</dbReference>
<comment type="subcellular location">
    <subcellularLocation>
        <location evidence="7">Cell membrane</location>
        <topology evidence="7">Peripheral membrane protein</topology>
    </subcellularLocation>
    <subcellularLocation>
        <location evidence="1">Membrane</location>
    </subcellularLocation>
</comment>
<comment type="function">
    <text evidence="7">F(1)F(0) ATP synthase produces ATP from ADP in the presence of a proton or sodium gradient. F-type ATPases consist of two structural domains, F(1) containing the extramembraneous catalytic core and F(0) containing the membrane proton channel, linked together by a central stalk and a peripheral stalk. During catalysis, ATP synthesis in the catalytic domain of F(1) is coupled via a rotary mechanism of the central stalk subunits to proton translocation.</text>
</comment>
<keyword evidence="6 7" id="KW-0066">ATP synthesis</keyword>
<reference evidence="8 9" key="2">
    <citation type="submission" date="2019-05" db="EMBL/GenBank/DDBJ databases">
        <authorList>
            <person name="Suflita J.M."/>
            <person name="Marks C.R."/>
        </authorList>
    </citation>
    <scope>NUCLEOTIDE SEQUENCE [LARGE SCALE GENOMIC DNA]</scope>
    <source>
        <strain evidence="8 9">ALDC</strain>
    </source>
</reference>
<dbReference type="NCBIfam" id="NF004402">
    <property type="entry name" value="PRK05758.2-2"/>
    <property type="match status" value="1"/>
</dbReference>
<dbReference type="PRINTS" id="PR00125">
    <property type="entry name" value="ATPASEDELTA"/>
</dbReference>
<dbReference type="PANTHER" id="PTHR11910">
    <property type="entry name" value="ATP SYNTHASE DELTA CHAIN"/>
    <property type="match status" value="1"/>
</dbReference>
<keyword evidence="3 7" id="KW-0375">Hydrogen ion transport</keyword>
<accession>A0A4P8L1S6</accession>
<evidence type="ECO:0000313" key="9">
    <source>
        <dbReference type="Proteomes" id="UP000298602"/>
    </source>
</evidence>
<dbReference type="EMBL" id="CP040098">
    <property type="protein sequence ID" value="QCQ21827.1"/>
    <property type="molecule type" value="Genomic_DNA"/>
</dbReference>
<dbReference type="GO" id="GO:0045259">
    <property type="term" value="C:proton-transporting ATP synthase complex"/>
    <property type="evidence" value="ECO:0007669"/>
    <property type="project" value="UniProtKB-KW"/>
</dbReference>
<evidence type="ECO:0000256" key="6">
    <source>
        <dbReference type="ARBA" id="ARBA00023310"/>
    </source>
</evidence>
<proteinExistence type="inferred from homology"/>
<dbReference type="RefSeq" id="WP_137423796.1">
    <property type="nucleotide sequence ID" value="NZ_CP040098.1"/>
</dbReference>
<keyword evidence="7" id="KW-0139">CF(1)</keyword>
<evidence type="ECO:0000256" key="3">
    <source>
        <dbReference type="ARBA" id="ARBA00022781"/>
    </source>
</evidence>
<keyword evidence="2 7" id="KW-0813">Transport</keyword>
<evidence type="ECO:0000256" key="4">
    <source>
        <dbReference type="ARBA" id="ARBA00023065"/>
    </source>
</evidence>
<dbReference type="NCBIfam" id="TIGR01145">
    <property type="entry name" value="ATP_synt_delta"/>
    <property type="match status" value="1"/>
</dbReference>
<evidence type="ECO:0000256" key="7">
    <source>
        <dbReference type="HAMAP-Rule" id="MF_01416"/>
    </source>
</evidence>
<dbReference type="OrthoDB" id="9802471at2"/>
<gene>
    <name evidence="7 8" type="primary">atpH</name>
    <name evidence="8" type="ORF">FDQ92_06325</name>
</gene>
<dbReference type="Proteomes" id="UP000298602">
    <property type="component" value="Chromosome"/>
</dbReference>
<reference evidence="8 9" key="1">
    <citation type="submission" date="2019-05" db="EMBL/GenBank/DDBJ databases">
        <title>The Complete Genome Sequence of the n-alkane-degrading Desulfoglaeba alkanexedens ALDC reveals multiple alkylsuccinate synthase gene clusters.</title>
        <authorList>
            <person name="Callaghan A.V."/>
            <person name="Davidova I.A."/>
            <person name="Duncan K.E."/>
            <person name="Morris B."/>
            <person name="McInerney M.J."/>
        </authorList>
    </citation>
    <scope>NUCLEOTIDE SEQUENCE [LARGE SCALE GENOMIC DNA]</scope>
    <source>
        <strain evidence="8 9">ALDC</strain>
    </source>
</reference>
<dbReference type="GO" id="GO:0046933">
    <property type="term" value="F:proton-transporting ATP synthase activity, rotational mechanism"/>
    <property type="evidence" value="ECO:0007669"/>
    <property type="project" value="UniProtKB-UniRule"/>
</dbReference>
<evidence type="ECO:0000256" key="2">
    <source>
        <dbReference type="ARBA" id="ARBA00022448"/>
    </source>
</evidence>
<protein>
    <recommendedName>
        <fullName evidence="7">ATP synthase subunit delta</fullName>
    </recommendedName>
    <alternativeName>
        <fullName evidence="7">ATP synthase F(1) sector subunit delta</fullName>
    </alternativeName>
    <alternativeName>
        <fullName evidence="7">F-type ATPase subunit delta</fullName>
        <shortName evidence="7">F-ATPase subunit delta</shortName>
    </alternativeName>
</protein>
<dbReference type="Pfam" id="PF00213">
    <property type="entry name" value="OSCP"/>
    <property type="match status" value="1"/>
</dbReference>
<keyword evidence="4 7" id="KW-0406">Ion transport</keyword>
<evidence type="ECO:0000313" key="8">
    <source>
        <dbReference type="EMBL" id="QCQ21827.1"/>
    </source>
</evidence>
<sequence length="183" mass="20048">MKNLIIAKRYAKALFNIGLEDGLVEQYGQELEGFVTLLKEMPALEDAITNPLYPEDARRQVLNAVADKAGLSQTVKSFLGLMVERNRAAYMGEVLEYFRKLADAHNNVARAKVAAAAKLEDETLKSIADTLAKITGKTVVVEFSRDPELIGGVVARIGDLVIDGSVRTQLQSIKESLKRGELS</sequence>
<dbReference type="InterPro" id="IPR000711">
    <property type="entry name" value="ATPase_OSCP/dsu"/>
</dbReference>
<dbReference type="Gene3D" id="1.10.520.20">
    <property type="entry name" value="N-terminal domain of the delta subunit of the F1F0-ATP synthase"/>
    <property type="match status" value="1"/>
</dbReference>
<name>A0A4P8L1S6_9BACT</name>
<dbReference type="SUPFAM" id="SSF47928">
    <property type="entry name" value="N-terminal domain of the delta subunit of the F1F0-ATP synthase"/>
    <property type="match status" value="1"/>
</dbReference>
<dbReference type="AlphaFoldDB" id="A0A4P8L1S6"/>
<comment type="function">
    <text evidence="7">This protein is part of the stalk that links CF(0) to CF(1). It either transmits conformational changes from CF(0) to CF(1) or is implicated in proton conduction.</text>
</comment>
<dbReference type="HAMAP" id="MF_01416">
    <property type="entry name" value="ATP_synth_delta_bact"/>
    <property type="match status" value="1"/>
</dbReference>
<dbReference type="GO" id="GO:0005886">
    <property type="term" value="C:plasma membrane"/>
    <property type="evidence" value="ECO:0007669"/>
    <property type="project" value="UniProtKB-SubCell"/>
</dbReference>
<dbReference type="KEGG" id="dax:FDQ92_06325"/>
<comment type="similarity">
    <text evidence="7">Belongs to the ATPase delta chain family.</text>
</comment>
<keyword evidence="9" id="KW-1185">Reference proteome</keyword>
<evidence type="ECO:0000256" key="1">
    <source>
        <dbReference type="ARBA" id="ARBA00004370"/>
    </source>
</evidence>
<organism evidence="8 9">
    <name type="scientific">Desulfoglaeba alkanexedens ALDC</name>
    <dbReference type="NCBI Taxonomy" id="980445"/>
    <lineage>
        <taxon>Bacteria</taxon>
        <taxon>Pseudomonadati</taxon>
        <taxon>Thermodesulfobacteriota</taxon>
        <taxon>Syntrophobacteria</taxon>
        <taxon>Syntrophobacterales</taxon>
        <taxon>Syntrophobacteraceae</taxon>
        <taxon>Desulfoglaeba</taxon>
    </lineage>
</organism>
<keyword evidence="7" id="KW-1003">Cell membrane</keyword>